<sequence length="409" mass="44694">MSNDIEGPQRRALPEWPATLDVGMLLAAGWQPKPFRQFILKVHSRCNLACDYCYVYTLADQSWSGQPLVMSSEIVAVAARRIAEHAARHRIPAVQVILHGGEPLLAGRDRLSEIITTMRAAAPDVDVEFSMQTNGVLLDEDYLALFADQGVRVGVSLDGGEEVNDRHRKTVGGRGSYRAVARALELLGRPEYRSVYGGILCTIDLANDPVEIYESLASFLPPKIDLLLPHGTWAEPPPGQSTDTSAAPYADWLITVFDHWYGQGQPVTGIRLFEEIIHLLLGGTSGVETIGLTPSTLLVIETDGTIEQSDFLKVVGPGAAMTGLNITDHDLDQALHHPGVAARQLGLEGLSETCRACRFSTICGGGLYAHRYRPGTGHLNPSVYCADLYRLIHHVRSRIQRDLPKGQAH</sequence>
<organism evidence="6 7">
    <name type="scientific">Acrocarpospora macrocephala</name>
    <dbReference type="NCBI Taxonomy" id="150177"/>
    <lineage>
        <taxon>Bacteria</taxon>
        <taxon>Bacillati</taxon>
        <taxon>Actinomycetota</taxon>
        <taxon>Actinomycetes</taxon>
        <taxon>Streptosporangiales</taxon>
        <taxon>Streptosporangiaceae</taxon>
        <taxon>Acrocarpospora</taxon>
    </lineage>
</organism>
<reference evidence="6 7" key="1">
    <citation type="submission" date="2019-10" db="EMBL/GenBank/DDBJ databases">
        <title>Whole genome shotgun sequence of Acrocarpospora macrocephala NBRC 16266.</title>
        <authorList>
            <person name="Ichikawa N."/>
            <person name="Kimura A."/>
            <person name="Kitahashi Y."/>
            <person name="Komaki H."/>
            <person name="Oguchi A."/>
        </authorList>
    </citation>
    <scope>NUCLEOTIDE SEQUENCE [LARGE SCALE GENOMIC DNA]</scope>
    <source>
        <strain evidence="6 7">NBRC 16266</strain>
    </source>
</reference>
<dbReference type="SFLD" id="SFLDG01072">
    <property type="entry name" value="dehydrogenase_like"/>
    <property type="match status" value="1"/>
</dbReference>
<keyword evidence="4" id="KW-0411">Iron-sulfur</keyword>
<feature type="domain" description="Radical SAM core" evidence="5">
    <location>
        <begin position="32"/>
        <end position="266"/>
    </location>
</feature>
<dbReference type="PANTHER" id="PTHR43273:SF8">
    <property type="entry name" value="RADICAL SAM DOMAIN PROTEIN"/>
    <property type="match status" value="1"/>
</dbReference>
<dbReference type="SFLD" id="SFLDG01386">
    <property type="entry name" value="main_SPASM_domain-containing"/>
    <property type="match status" value="1"/>
</dbReference>
<dbReference type="Gene3D" id="3.20.20.70">
    <property type="entry name" value="Aldolase class I"/>
    <property type="match status" value="1"/>
</dbReference>
<comment type="caution">
    <text evidence="6">The sequence shown here is derived from an EMBL/GenBank/DDBJ whole genome shotgun (WGS) entry which is preliminary data.</text>
</comment>
<dbReference type="GO" id="GO:0016491">
    <property type="term" value="F:oxidoreductase activity"/>
    <property type="evidence" value="ECO:0007669"/>
    <property type="project" value="InterPro"/>
</dbReference>
<dbReference type="GO" id="GO:0046872">
    <property type="term" value="F:metal ion binding"/>
    <property type="evidence" value="ECO:0007669"/>
    <property type="project" value="UniProtKB-KW"/>
</dbReference>
<dbReference type="EMBL" id="BLAE01000035">
    <property type="protein sequence ID" value="GES12218.1"/>
    <property type="molecule type" value="Genomic_DNA"/>
</dbReference>
<dbReference type="PANTHER" id="PTHR43273">
    <property type="entry name" value="ANAEROBIC SULFATASE-MATURATING ENZYME HOMOLOG ASLB-RELATED"/>
    <property type="match status" value="1"/>
</dbReference>
<dbReference type="NCBIfam" id="TIGR04269">
    <property type="entry name" value="SAM_SPASM_FxsB"/>
    <property type="match status" value="1"/>
</dbReference>
<evidence type="ECO:0000256" key="1">
    <source>
        <dbReference type="ARBA" id="ARBA00022691"/>
    </source>
</evidence>
<evidence type="ECO:0000256" key="4">
    <source>
        <dbReference type="ARBA" id="ARBA00023014"/>
    </source>
</evidence>
<evidence type="ECO:0000259" key="5">
    <source>
        <dbReference type="PROSITE" id="PS51918"/>
    </source>
</evidence>
<keyword evidence="1" id="KW-0949">S-adenosyl-L-methionine</keyword>
<protein>
    <submittedName>
        <fullName evidence="6">Radical SAM protein</fullName>
    </submittedName>
</protein>
<dbReference type="CDD" id="cd01335">
    <property type="entry name" value="Radical_SAM"/>
    <property type="match status" value="1"/>
</dbReference>
<dbReference type="SFLD" id="SFLDS00029">
    <property type="entry name" value="Radical_SAM"/>
    <property type="match status" value="1"/>
</dbReference>
<name>A0A5M3X1N6_9ACTN</name>
<dbReference type="SFLD" id="SFLDG01067">
    <property type="entry name" value="SPASM/twitch_domain_containing"/>
    <property type="match status" value="1"/>
</dbReference>
<dbReference type="PROSITE" id="PS51918">
    <property type="entry name" value="RADICAL_SAM"/>
    <property type="match status" value="1"/>
</dbReference>
<accession>A0A5M3X1N6</accession>
<dbReference type="InterPro" id="IPR058240">
    <property type="entry name" value="rSAM_sf"/>
</dbReference>
<dbReference type="Proteomes" id="UP000331127">
    <property type="component" value="Unassembled WGS sequence"/>
</dbReference>
<dbReference type="SUPFAM" id="SSF102114">
    <property type="entry name" value="Radical SAM enzymes"/>
    <property type="match status" value="1"/>
</dbReference>
<evidence type="ECO:0000313" key="6">
    <source>
        <dbReference type="EMBL" id="GES12218.1"/>
    </source>
</evidence>
<proteinExistence type="predicted"/>
<evidence type="ECO:0000256" key="2">
    <source>
        <dbReference type="ARBA" id="ARBA00022723"/>
    </source>
</evidence>
<dbReference type="InterPro" id="IPR007197">
    <property type="entry name" value="rSAM"/>
</dbReference>
<dbReference type="AlphaFoldDB" id="A0A5M3X1N6"/>
<evidence type="ECO:0000256" key="3">
    <source>
        <dbReference type="ARBA" id="ARBA00023004"/>
    </source>
</evidence>
<dbReference type="GO" id="GO:0051536">
    <property type="term" value="F:iron-sulfur cluster binding"/>
    <property type="evidence" value="ECO:0007669"/>
    <property type="project" value="UniProtKB-KW"/>
</dbReference>
<dbReference type="InterPro" id="IPR013785">
    <property type="entry name" value="Aldolase_TIM"/>
</dbReference>
<gene>
    <name evidence="6" type="ORF">Amac_058150</name>
</gene>
<dbReference type="Pfam" id="PF04055">
    <property type="entry name" value="Radical_SAM"/>
    <property type="match status" value="1"/>
</dbReference>
<dbReference type="InterPro" id="IPR023867">
    <property type="entry name" value="Sulphatase_maturase_rSAM"/>
</dbReference>
<dbReference type="InterPro" id="IPR026335">
    <property type="entry name" value="rSAM_SPASM_FxsB"/>
</dbReference>
<keyword evidence="3" id="KW-0408">Iron</keyword>
<evidence type="ECO:0000313" key="7">
    <source>
        <dbReference type="Proteomes" id="UP000331127"/>
    </source>
</evidence>
<keyword evidence="2" id="KW-0479">Metal-binding</keyword>
<keyword evidence="7" id="KW-1185">Reference proteome</keyword>